<organism evidence="2 3">
    <name type="scientific">Microbacterium deminutum</name>
    <dbReference type="NCBI Taxonomy" id="344164"/>
    <lineage>
        <taxon>Bacteria</taxon>
        <taxon>Bacillati</taxon>
        <taxon>Actinomycetota</taxon>
        <taxon>Actinomycetes</taxon>
        <taxon>Micrococcales</taxon>
        <taxon>Microbacteriaceae</taxon>
        <taxon>Microbacterium</taxon>
    </lineage>
</organism>
<evidence type="ECO:0000313" key="3">
    <source>
        <dbReference type="Proteomes" id="UP001499933"/>
    </source>
</evidence>
<accession>A0ABP5CCQ8</accession>
<evidence type="ECO:0000256" key="1">
    <source>
        <dbReference type="SAM" id="MobiDB-lite"/>
    </source>
</evidence>
<proteinExistence type="predicted"/>
<evidence type="ECO:0000313" key="2">
    <source>
        <dbReference type="EMBL" id="GAA1961897.1"/>
    </source>
</evidence>
<feature type="region of interest" description="Disordered" evidence="1">
    <location>
        <begin position="70"/>
        <end position="104"/>
    </location>
</feature>
<sequence length="104" mass="11218">MPYCGEDNIGVLLVQHPTRAQHVTLAIILGGIESSTSRDTWRRPSARDADYLARLAGWGYDLSNVEQLVTGKKGPESNSDAHDEAAPEDDDVVVGAEDGHETSD</sequence>
<gene>
    <name evidence="2" type="ORF">GCM10009776_25740</name>
</gene>
<dbReference type="EMBL" id="BAAAOG010000004">
    <property type="protein sequence ID" value="GAA1961897.1"/>
    <property type="molecule type" value="Genomic_DNA"/>
</dbReference>
<protein>
    <submittedName>
        <fullName evidence="2">Uncharacterized protein</fullName>
    </submittedName>
</protein>
<name>A0ABP5CCQ8_9MICO</name>
<dbReference type="Proteomes" id="UP001499933">
    <property type="component" value="Unassembled WGS sequence"/>
</dbReference>
<comment type="caution">
    <text evidence="2">The sequence shown here is derived from an EMBL/GenBank/DDBJ whole genome shotgun (WGS) entry which is preliminary data.</text>
</comment>
<reference evidence="3" key="1">
    <citation type="journal article" date="2019" name="Int. J. Syst. Evol. Microbiol.">
        <title>The Global Catalogue of Microorganisms (GCM) 10K type strain sequencing project: providing services to taxonomists for standard genome sequencing and annotation.</title>
        <authorList>
            <consortium name="The Broad Institute Genomics Platform"/>
            <consortium name="The Broad Institute Genome Sequencing Center for Infectious Disease"/>
            <person name="Wu L."/>
            <person name="Ma J."/>
        </authorList>
    </citation>
    <scope>NUCLEOTIDE SEQUENCE [LARGE SCALE GENOMIC DNA]</scope>
    <source>
        <strain evidence="3">JCM 14901</strain>
    </source>
</reference>
<keyword evidence="3" id="KW-1185">Reference proteome</keyword>
<feature type="compositionally biased region" description="Basic and acidic residues" evidence="1">
    <location>
        <begin position="73"/>
        <end position="85"/>
    </location>
</feature>
<dbReference type="RefSeq" id="WP_344095248.1">
    <property type="nucleotide sequence ID" value="NZ_BAAAOG010000004.1"/>
</dbReference>